<dbReference type="AlphaFoldDB" id="A0A2I1HFX1"/>
<proteinExistence type="predicted"/>
<sequence length="77" mass="9047">MHNQLNRLNKGRLYFLMNMVESTNHNNYYYVKRSKDSDVFISPYNDQIVEFTEETMNKLSPMINKLAEKAIQEAGGI</sequence>
<dbReference type="VEuPathDB" id="FungiDB:FUN_022365"/>
<evidence type="ECO:0000313" key="2">
    <source>
        <dbReference type="Proteomes" id="UP000234323"/>
    </source>
</evidence>
<dbReference type="Proteomes" id="UP000234323">
    <property type="component" value="Unassembled WGS sequence"/>
</dbReference>
<gene>
    <name evidence="1" type="ORF">RhiirA4_479107</name>
</gene>
<protein>
    <submittedName>
        <fullName evidence="1">Uncharacterized protein</fullName>
    </submittedName>
</protein>
<accession>A0A2I1HFX1</accession>
<evidence type="ECO:0000313" key="1">
    <source>
        <dbReference type="EMBL" id="PKY57776.1"/>
    </source>
</evidence>
<name>A0A2I1HFX1_9GLOM</name>
<dbReference type="VEuPathDB" id="FungiDB:RhiirA1_474332"/>
<keyword evidence="2" id="KW-1185">Reference proteome</keyword>
<dbReference type="EMBL" id="LLXI01002696">
    <property type="protein sequence ID" value="PKY57776.1"/>
    <property type="molecule type" value="Genomic_DNA"/>
</dbReference>
<organism evidence="1 2">
    <name type="scientific">Rhizophagus irregularis</name>
    <dbReference type="NCBI Taxonomy" id="588596"/>
    <lineage>
        <taxon>Eukaryota</taxon>
        <taxon>Fungi</taxon>
        <taxon>Fungi incertae sedis</taxon>
        <taxon>Mucoromycota</taxon>
        <taxon>Glomeromycotina</taxon>
        <taxon>Glomeromycetes</taxon>
        <taxon>Glomerales</taxon>
        <taxon>Glomeraceae</taxon>
        <taxon>Rhizophagus</taxon>
    </lineage>
</organism>
<comment type="caution">
    <text evidence="1">The sequence shown here is derived from an EMBL/GenBank/DDBJ whole genome shotgun (WGS) entry which is preliminary data.</text>
</comment>
<reference evidence="1 2" key="1">
    <citation type="submission" date="2015-10" db="EMBL/GenBank/DDBJ databases">
        <title>Genome analyses suggest a sexual origin of heterokaryosis in a supposedly ancient asexual fungus.</title>
        <authorList>
            <person name="Ropars J."/>
            <person name="Sedzielewska K."/>
            <person name="Noel J."/>
            <person name="Charron P."/>
            <person name="Farinelli L."/>
            <person name="Marton T."/>
            <person name="Kruger M."/>
            <person name="Pelin A."/>
            <person name="Brachmann A."/>
            <person name="Corradi N."/>
        </authorList>
    </citation>
    <scope>NUCLEOTIDE SEQUENCE [LARGE SCALE GENOMIC DNA]</scope>
    <source>
        <strain evidence="1 2">A4</strain>
    </source>
</reference>